<dbReference type="Gene3D" id="3.40.800.10">
    <property type="entry name" value="Ureohydrolase domain"/>
    <property type="match status" value="1"/>
</dbReference>
<evidence type="ECO:0000256" key="6">
    <source>
        <dbReference type="ARBA" id="ARBA00023115"/>
    </source>
</evidence>
<dbReference type="CDD" id="cd11592">
    <property type="entry name" value="Agmatinase_PAH"/>
    <property type="match status" value="1"/>
</dbReference>
<evidence type="ECO:0000256" key="7">
    <source>
        <dbReference type="ARBA" id="ARBA00023211"/>
    </source>
</evidence>
<evidence type="ECO:0000256" key="11">
    <source>
        <dbReference type="ARBA" id="ARBA00067513"/>
    </source>
</evidence>
<gene>
    <name evidence="16" type="primary">speB</name>
    <name evidence="16" type="ORF">CZ814_01811</name>
    <name evidence="15" type="ORF">VXS06_00205</name>
</gene>
<dbReference type="FunFam" id="3.40.800.10:FF:000001">
    <property type="entry name" value="Agmatinase"/>
    <property type="match status" value="1"/>
</dbReference>
<feature type="binding site" evidence="13">
    <location>
        <position position="151"/>
    </location>
    <ligand>
        <name>Mn(2+)</name>
        <dbReference type="ChEBI" id="CHEBI:29035"/>
        <label>1</label>
    </ligand>
</feature>
<keyword evidence="6" id="KW-0620">Polyamine biosynthesis</keyword>
<dbReference type="Pfam" id="PF00491">
    <property type="entry name" value="Arginase"/>
    <property type="match status" value="1"/>
</dbReference>
<feature type="binding site" evidence="13">
    <location>
        <position position="126"/>
    </location>
    <ligand>
        <name>Mn(2+)</name>
        <dbReference type="ChEBI" id="CHEBI:29035"/>
        <label>2</label>
    </ligand>
</feature>
<reference evidence="15 18" key="2">
    <citation type="submission" date="2024-01" db="EMBL/GenBank/DDBJ databases">
        <title>Active colonisers of the gastrointestinal tract of Atlantic salmon farmed in a warm water region.</title>
        <authorList>
            <person name="Bowman J.P."/>
        </authorList>
    </citation>
    <scope>NUCLEOTIDE SEQUENCE [LARGE SCALE GENOMIC DNA]</scope>
    <source>
        <strain evidence="15 18">S3MW1</strain>
    </source>
</reference>
<dbReference type="RefSeq" id="WP_080174642.1">
    <property type="nucleotide sequence ID" value="NZ_AP024855.1"/>
</dbReference>
<sequence>MATLANYPDYSLFANAFGFLRQPLNFSPMESDADVIITGVPFDMATTGRSGSRMGPGAIRQISTNLAWEGKRWPWNFSLLKSIKIADCGDLVFDCGDAGQMCERLEAHASGLLEQGKTLLTFGGDHFVTLPLLRAHAKQFGKMALIHFDAHTDTYDQGSKFDHGTMFYHAPKEGLIDPTRSVQIGIRTEHSDKLGFNVISADTANDWSVAQIVEKIKATVGDMPVYLTFDIDCLDPAYAPGTGTPVCGGITSDKALKIIRGLQGIHLIGMDVVEVAPAYDHADITALAAATIATDLLHLWASQKAINQTK</sequence>
<dbReference type="PIRSF" id="PIRSF036979">
    <property type="entry name" value="Arginase"/>
    <property type="match status" value="1"/>
</dbReference>
<evidence type="ECO:0000313" key="15">
    <source>
        <dbReference type="EMBL" id="MEC6830213.1"/>
    </source>
</evidence>
<evidence type="ECO:0000256" key="8">
    <source>
        <dbReference type="ARBA" id="ARBA00050304"/>
    </source>
</evidence>
<dbReference type="PANTHER" id="PTHR11358:SF26">
    <property type="entry name" value="GUANIDINO ACID HYDROLASE, MITOCHONDRIAL"/>
    <property type="match status" value="1"/>
</dbReference>
<organism evidence="16 17">
    <name type="scientific">Photobacterium toruni</name>
    <dbReference type="NCBI Taxonomy" id="1935446"/>
    <lineage>
        <taxon>Bacteria</taxon>
        <taxon>Pseudomonadati</taxon>
        <taxon>Pseudomonadota</taxon>
        <taxon>Gammaproteobacteria</taxon>
        <taxon>Vibrionales</taxon>
        <taxon>Vibrionaceae</taxon>
        <taxon>Photobacterium</taxon>
    </lineage>
</organism>
<dbReference type="AlphaFoldDB" id="A0A1T4SWD6"/>
<keyword evidence="18" id="KW-1185">Reference proteome</keyword>
<dbReference type="GO" id="GO:0046872">
    <property type="term" value="F:metal ion binding"/>
    <property type="evidence" value="ECO:0007669"/>
    <property type="project" value="UniProtKB-KW"/>
</dbReference>
<feature type="binding site" evidence="13">
    <location>
        <position position="153"/>
    </location>
    <ligand>
        <name>Mn(2+)</name>
        <dbReference type="ChEBI" id="CHEBI:29035"/>
        <label>1</label>
    </ligand>
</feature>
<evidence type="ECO:0000256" key="5">
    <source>
        <dbReference type="ARBA" id="ARBA00023066"/>
    </source>
</evidence>
<feature type="binding site" evidence="13">
    <location>
        <position position="232"/>
    </location>
    <ligand>
        <name>Mn(2+)</name>
        <dbReference type="ChEBI" id="CHEBI:29035"/>
        <label>2</label>
    </ligand>
</feature>
<keyword evidence="4" id="KW-0661">Putrescine biosynthesis</keyword>
<dbReference type="OrthoDB" id="9789727at2"/>
<protein>
    <recommendedName>
        <fullName evidence="11">Agmatinase</fullName>
        <ecNumber evidence="10">3.5.3.11</ecNumber>
    </recommendedName>
    <alternativeName>
        <fullName evidence="12">Agmatine ureohydrolase</fullName>
    </alternativeName>
</protein>
<dbReference type="SUPFAM" id="SSF52768">
    <property type="entry name" value="Arginase/deacetylase"/>
    <property type="match status" value="1"/>
</dbReference>
<feature type="binding site" evidence="13">
    <location>
        <position position="230"/>
    </location>
    <ligand>
        <name>Mn(2+)</name>
        <dbReference type="ChEBI" id="CHEBI:29035"/>
        <label>1</label>
    </ligand>
</feature>
<dbReference type="GO" id="GO:0033389">
    <property type="term" value="P:putrescine biosynthetic process from arginine, via agmatine"/>
    <property type="evidence" value="ECO:0007669"/>
    <property type="project" value="TreeGrafter"/>
</dbReference>
<keyword evidence="3 14" id="KW-0378">Hydrolase</keyword>
<dbReference type="EMBL" id="FUWP01000007">
    <property type="protein sequence ID" value="SKA32479.1"/>
    <property type="molecule type" value="Genomic_DNA"/>
</dbReference>
<evidence type="ECO:0000256" key="13">
    <source>
        <dbReference type="PIRSR" id="PIRSR036979-1"/>
    </source>
</evidence>
<keyword evidence="2 13" id="KW-0479">Metal-binding</keyword>
<evidence type="ECO:0000313" key="17">
    <source>
        <dbReference type="Proteomes" id="UP000191116"/>
    </source>
</evidence>
<dbReference type="InterPro" id="IPR023696">
    <property type="entry name" value="Ureohydrolase_dom_sf"/>
</dbReference>
<dbReference type="NCBIfam" id="TIGR01230">
    <property type="entry name" value="agmatinase"/>
    <property type="match status" value="1"/>
</dbReference>
<keyword evidence="5" id="KW-0745">Spermidine biosynthesis</keyword>
<keyword evidence="7 13" id="KW-0464">Manganese</keyword>
<dbReference type="GO" id="GO:0008783">
    <property type="term" value="F:agmatinase activity"/>
    <property type="evidence" value="ECO:0007669"/>
    <property type="project" value="UniProtKB-EC"/>
</dbReference>
<comment type="function">
    <text evidence="9">Catalyzes the formation of putrescine from agmatine.</text>
</comment>
<dbReference type="Proteomes" id="UP001306119">
    <property type="component" value="Unassembled WGS sequence"/>
</dbReference>
<reference evidence="16 17" key="1">
    <citation type="submission" date="2017-02" db="EMBL/GenBank/DDBJ databases">
        <authorList>
            <person name="Peterson S.W."/>
        </authorList>
    </citation>
    <scope>NUCLEOTIDE SEQUENCE [LARGE SCALE GENOMIC DNA]</scope>
    <source>
        <strain evidence="16 17">CECT 9189</strain>
    </source>
</reference>
<accession>A0A1T4SWD6</accession>
<dbReference type="GO" id="GO:0008295">
    <property type="term" value="P:spermidine biosynthetic process"/>
    <property type="evidence" value="ECO:0007669"/>
    <property type="project" value="UniProtKB-KW"/>
</dbReference>
<comment type="similarity">
    <text evidence="1">Belongs to the arginase family. Agmatinase subfamily.</text>
</comment>
<dbReference type="Proteomes" id="UP000191116">
    <property type="component" value="Unassembled WGS sequence"/>
</dbReference>
<proteinExistence type="inferred from homology"/>
<evidence type="ECO:0000256" key="9">
    <source>
        <dbReference type="ARBA" id="ARBA00054406"/>
    </source>
</evidence>
<dbReference type="PANTHER" id="PTHR11358">
    <property type="entry name" value="ARGINASE/AGMATINASE"/>
    <property type="match status" value="1"/>
</dbReference>
<name>A0A1T4SWD6_9GAMM</name>
<dbReference type="PROSITE" id="PS01053">
    <property type="entry name" value="ARGINASE_1"/>
    <property type="match status" value="1"/>
</dbReference>
<feature type="binding site" evidence="13">
    <location>
        <position position="149"/>
    </location>
    <ligand>
        <name>Mn(2+)</name>
        <dbReference type="ChEBI" id="CHEBI:29035"/>
        <label>1</label>
    </ligand>
</feature>
<evidence type="ECO:0000313" key="18">
    <source>
        <dbReference type="Proteomes" id="UP001306119"/>
    </source>
</evidence>
<dbReference type="PROSITE" id="PS51409">
    <property type="entry name" value="ARGINASE_2"/>
    <property type="match status" value="1"/>
</dbReference>
<evidence type="ECO:0000256" key="4">
    <source>
        <dbReference type="ARBA" id="ARBA00023023"/>
    </source>
</evidence>
<dbReference type="EMBL" id="JAYXUG010000001">
    <property type="protein sequence ID" value="MEC6830213.1"/>
    <property type="molecule type" value="Genomic_DNA"/>
</dbReference>
<evidence type="ECO:0000256" key="14">
    <source>
        <dbReference type="RuleBase" id="RU003684"/>
    </source>
</evidence>
<dbReference type="InterPro" id="IPR020855">
    <property type="entry name" value="Ureohydrolase_Mn_BS"/>
</dbReference>
<comment type="cofactor">
    <cofactor evidence="13">
        <name>Mn(2+)</name>
        <dbReference type="ChEBI" id="CHEBI:29035"/>
    </cofactor>
    <text evidence="13">Binds 2 manganese ions per subunit.</text>
</comment>
<evidence type="ECO:0000256" key="1">
    <source>
        <dbReference type="ARBA" id="ARBA00009227"/>
    </source>
</evidence>
<comment type="catalytic activity">
    <reaction evidence="8">
        <text>agmatine + H2O = urea + putrescine</text>
        <dbReference type="Rhea" id="RHEA:13929"/>
        <dbReference type="ChEBI" id="CHEBI:15377"/>
        <dbReference type="ChEBI" id="CHEBI:16199"/>
        <dbReference type="ChEBI" id="CHEBI:58145"/>
        <dbReference type="ChEBI" id="CHEBI:326268"/>
        <dbReference type="EC" id="3.5.3.11"/>
    </reaction>
</comment>
<evidence type="ECO:0000256" key="12">
    <source>
        <dbReference type="ARBA" id="ARBA00082423"/>
    </source>
</evidence>
<dbReference type="InterPro" id="IPR005925">
    <property type="entry name" value="Agmatinase-rel"/>
</dbReference>
<dbReference type="InterPro" id="IPR006035">
    <property type="entry name" value="Ureohydrolase"/>
</dbReference>
<evidence type="ECO:0000313" key="16">
    <source>
        <dbReference type="EMBL" id="SKA32479.1"/>
    </source>
</evidence>
<dbReference type="NCBIfam" id="NF002564">
    <property type="entry name" value="PRK02190.1"/>
    <property type="match status" value="1"/>
</dbReference>
<evidence type="ECO:0000256" key="10">
    <source>
        <dbReference type="ARBA" id="ARBA00066392"/>
    </source>
</evidence>
<evidence type="ECO:0000256" key="2">
    <source>
        <dbReference type="ARBA" id="ARBA00022723"/>
    </source>
</evidence>
<dbReference type="EC" id="3.5.3.11" evidence="10"/>
<evidence type="ECO:0000256" key="3">
    <source>
        <dbReference type="ARBA" id="ARBA00022801"/>
    </source>
</evidence>